<evidence type="ECO:0000313" key="3">
    <source>
        <dbReference type="Proteomes" id="UP001596447"/>
    </source>
</evidence>
<dbReference type="RefSeq" id="WP_279527676.1">
    <property type="nucleotide sequence ID" value="NZ_CP122312.1"/>
</dbReference>
<protein>
    <submittedName>
        <fullName evidence="2">Uncharacterized protein</fullName>
    </submittedName>
</protein>
<keyword evidence="3" id="KW-1185">Reference proteome</keyword>
<organism evidence="2 3">
    <name type="scientific">Halospeciosus flavus</name>
    <dbReference type="NCBI Taxonomy" id="3032283"/>
    <lineage>
        <taxon>Archaea</taxon>
        <taxon>Methanobacteriati</taxon>
        <taxon>Methanobacteriota</taxon>
        <taxon>Stenosarchaea group</taxon>
        <taxon>Halobacteria</taxon>
        <taxon>Halobacteriales</taxon>
        <taxon>Halobacteriaceae</taxon>
        <taxon>Halospeciosus</taxon>
    </lineage>
</organism>
<accession>A0ABD5Z6T3</accession>
<comment type="caution">
    <text evidence="2">The sequence shown here is derived from an EMBL/GenBank/DDBJ whole genome shotgun (WGS) entry which is preliminary data.</text>
</comment>
<keyword evidence="1" id="KW-0812">Transmembrane</keyword>
<reference evidence="2 3" key="1">
    <citation type="journal article" date="2019" name="Int. J. Syst. Evol. Microbiol.">
        <title>The Global Catalogue of Microorganisms (GCM) 10K type strain sequencing project: providing services to taxonomists for standard genome sequencing and annotation.</title>
        <authorList>
            <consortium name="The Broad Institute Genomics Platform"/>
            <consortium name="The Broad Institute Genome Sequencing Center for Infectious Disease"/>
            <person name="Wu L."/>
            <person name="Ma J."/>
        </authorList>
    </citation>
    <scope>NUCLEOTIDE SEQUENCE [LARGE SCALE GENOMIC DNA]</scope>
    <source>
        <strain evidence="2 3">XZGYJ-43</strain>
    </source>
</reference>
<dbReference type="Proteomes" id="UP001596447">
    <property type="component" value="Unassembled WGS sequence"/>
</dbReference>
<name>A0ABD5Z6T3_9EURY</name>
<evidence type="ECO:0000256" key="1">
    <source>
        <dbReference type="SAM" id="Phobius"/>
    </source>
</evidence>
<keyword evidence="1" id="KW-1133">Transmembrane helix</keyword>
<gene>
    <name evidence="2" type="ORF">ACFQJ9_16115</name>
</gene>
<dbReference type="EMBL" id="JBHTAR010000011">
    <property type="protein sequence ID" value="MFC7200913.1"/>
    <property type="molecule type" value="Genomic_DNA"/>
</dbReference>
<keyword evidence="1" id="KW-0472">Membrane</keyword>
<sequence length="265" mass="29090">MQRRAVAISVAFFLVLSAGSYALVATTSSPPITVDEASVDHQLQRGDTFSVGGKTYSLTKVGGGSATAAHTNESYRYTAQLKRGQQVTYQGETYNVTIPNGSDPSQFTLREVQTIDEPTVTVNGTVYVVVEENGGDNRTLVPRDEYLPEPTTHTFEEGDTLDYQNHSTTVATIEAEVVTLEWVGERTTTVTFSQGENTTLSGKTYLAHFPSENVVVLTDEFGVYQQEVENQRYFHERTNGLWGISIISGLAAVLLVMLAFLPPRY</sequence>
<dbReference type="AlphaFoldDB" id="A0ABD5Z6T3"/>
<feature type="transmembrane region" description="Helical" evidence="1">
    <location>
        <begin position="240"/>
        <end position="261"/>
    </location>
</feature>
<proteinExistence type="predicted"/>
<evidence type="ECO:0000313" key="2">
    <source>
        <dbReference type="EMBL" id="MFC7200913.1"/>
    </source>
</evidence>